<organism evidence="1 2">
    <name type="scientific">Steinernema carpocapsae</name>
    <name type="common">Entomopathogenic nematode</name>
    <dbReference type="NCBI Taxonomy" id="34508"/>
    <lineage>
        <taxon>Eukaryota</taxon>
        <taxon>Metazoa</taxon>
        <taxon>Ecdysozoa</taxon>
        <taxon>Nematoda</taxon>
        <taxon>Chromadorea</taxon>
        <taxon>Rhabditida</taxon>
        <taxon>Tylenchina</taxon>
        <taxon>Panagrolaimomorpha</taxon>
        <taxon>Strongyloidoidea</taxon>
        <taxon>Steinernematidae</taxon>
        <taxon>Steinernema</taxon>
    </lineage>
</organism>
<gene>
    <name evidence="1" type="ORF">L596_020635</name>
</gene>
<dbReference type="EMBL" id="AZBU02000006">
    <property type="protein sequence ID" value="TKR73311.1"/>
    <property type="molecule type" value="Genomic_DNA"/>
</dbReference>
<name>A0A4U5MU47_STECR</name>
<dbReference type="AlphaFoldDB" id="A0A4U5MU47"/>
<keyword evidence="2" id="KW-1185">Reference proteome</keyword>
<accession>A0A4U5MU47</accession>
<reference evidence="1 2" key="1">
    <citation type="journal article" date="2015" name="Genome Biol.">
        <title>Comparative genomics of Steinernema reveals deeply conserved gene regulatory networks.</title>
        <authorList>
            <person name="Dillman A.R."/>
            <person name="Macchietto M."/>
            <person name="Porter C.F."/>
            <person name="Rogers A."/>
            <person name="Williams B."/>
            <person name="Antoshechkin I."/>
            <person name="Lee M.M."/>
            <person name="Goodwin Z."/>
            <person name="Lu X."/>
            <person name="Lewis E.E."/>
            <person name="Goodrich-Blair H."/>
            <person name="Stock S.P."/>
            <person name="Adams B.J."/>
            <person name="Sternberg P.W."/>
            <person name="Mortazavi A."/>
        </authorList>
    </citation>
    <scope>NUCLEOTIDE SEQUENCE [LARGE SCALE GENOMIC DNA]</scope>
    <source>
        <strain evidence="1 2">ALL</strain>
    </source>
</reference>
<proteinExistence type="predicted"/>
<reference evidence="1 2" key="2">
    <citation type="journal article" date="2019" name="G3 (Bethesda)">
        <title>Hybrid Assembly of the Genome of the Entomopathogenic Nematode Steinernema carpocapsae Identifies the X-Chromosome.</title>
        <authorList>
            <person name="Serra L."/>
            <person name="Macchietto M."/>
            <person name="Macias-Munoz A."/>
            <person name="McGill C.J."/>
            <person name="Rodriguez I.M."/>
            <person name="Rodriguez B."/>
            <person name="Murad R."/>
            <person name="Mortazavi A."/>
        </authorList>
    </citation>
    <scope>NUCLEOTIDE SEQUENCE [LARGE SCALE GENOMIC DNA]</scope>
    <source>
        <strain evidence="1 2">ALL</strain>
    </source>
</reference>
<comment type="caution">
    <text evidence="1">The sequence shown here is derived from an EMBL/GenBank/DDBJ whole genome shotgun (WGS) entry which is preliminary data.</text>
</comment>
<evidence type="ECO:0000313" key="2">
    <source>
        <dbReference type="Proteomes" id="UP000298663"/>
    </source>
</evidence>
<sequence length="176" mass="20120">MYIRSNAYFDLDLSKIIAHLDTNKKVTPFKKQKEDLSVIGRELLEALQYTKTFVCPSAAEALRTNEDLTALILFAVIHSSQHIEQSTELMSSMTALKLVFKELHRYDNTYQRHASHWGQLVLLLSPLITAASKFGNYFSTAQMFFNGTIFARVQGDGHLDNCYVKDTEVQYRDDSD</sequence>
<protein>
    <recommendedName>
        <fullName evidence="3">NR LBD domain-containing protein</fullName>
    </recommendedName>
</protein>
<evidence type="ECO:0008006" key="3">
    <source>
        <dbReference type="Google" id="ProtNLM"/>
    </source>
</evidence>
<dbReference type="Proteomes" id="UP000298663">
    <property type="component" value="Unassembled WGS sequence"/>
</dbReference>
<evidence type="ECO:0000313" key="1">
    <source>
        <dbReference type="EMBL" id="TKR73311.1"/>
    </source>
</evidence>